<reference evidence="9 10" key="1">
    <citation type="submission" date="2020-08" db="EMBL/GenBank/DDBJ databases">
        <title>Genomic Encyclopedia of Type Strains, Phase IV (KMG-IV): sequencing the most valuable type-strain genomes for metagenomic binning, comparative biology and taxonomic classification.</title>
        <authorList>
            <person name="Goeker M."/>
        </authorList>
    </citation>
    <scope>NUCLEOTIDE SEQUENCE [LARGE SCALE GENOMIC DNA]</scope>
    <source>
        <strain evidence="9 10">DSM 21458</strain>
    </source>
</reference>
<dbReference type="SUPFAM" id="SSF54211">
    <property type="entry name" value="Ribosomal protein S5 domain 2-like"/>
    <property type="match status" value="1"/>
</dbReference>
<dbReference type="InterPro" id="IPR000100">
    <property type="entry name" value="RNase_P"/>
</dbReference>
<dbReference type="Proteomes" id="UP000569951">
    <property type="component" value="Unassembled WGS sequence"/>
</dbReference>
<evidence type="ECO:0000313" key="10">
    <source>
        <dbReference type="Proteomes" id="UP000569951"/>
    </source>
</evidence>
<keyword evidence="10" id="KW-1185">Reference proteome</keyword>
<dbReference type="PROSITE" id="PS00648">
    <property type="entry name" value="RIBONUCLEASE_P"/>
    <property type="match status" value="1"/>
</dbReference>
<organism evidence="9 10">
    <name type="scientific">Deinobacterium chartae</name>
    <dbReference type="NCBI Taxonomy" id="521158"/>
    <lineage>
        <taxon>Bacteria</taxon>
        <taxon>Thermotogati</taxon>
        <taxon>Deinococcota</taxon>
        <taxon>Deinococci</taxon>
        <taxon>Deinococcales</taxon>
        <taxon>Deinococcaceae</taxon>
        <taxon>Deinobacterium</taxon>
    </lineage>
</organism>
<dbReference type="NCBIfam" id="TIGR00188">
    <property type="entry name" value="rnpA"/>
    <property type="match status" value="1"/>
</dbReference>
<keyword evidence="3 7" id="KW-0540">Nuclease</keyword>
<dbReference type="Pfam" id="PF00825">
    <property type="entry name" value="Ribonuclease_P"/>
    <property type="match status" value="1"/>
</dbReference>
<dbReference type="GO" id="GO:0004526">
    <property type="term" value="F:ribonuclease P activity"/>
    <property type="evidence" value="ECO:0007669"/>
    <property type="project" value="UniProtKB-UniRule"/>
</dbReference>
<dbReference type="GO" id="GO:0042781">
    <property type="term" value="F:3'-tRNA processing endoribonuclease activity"/>
    <property type="evidence" value="ECO:0007669"/>
    <property type="project" value="TreeGrafter"/>
</dbReference>
<evidence type="ECO:0000256" key="5">
    <source>
        <dbReference type="ARBA" id="ARBA00022801"/>
    </source>
</evidence>
<keyword evidence="6 7" id="KW-0694">RNA-binding</keyword>
<gene>
    <name evidence="7" type="primary">rnpA</name>
    <name evidence="9" type="ORF">HNR42_002554</name>
</gene>
<comment type="caution">
    <text evidence="9">The sequence shown here is derived from an EMBL/GenBank/DDBJ whole genome shotgun (WGS) entry which is preliminary data.</text>
</comment>
<keyword evidence="4 7" id="KW-0255">Endonuclease</keyword>
<proteinExistence type="inferred from homology"/>
<comment type="subunit">
    <text evidence="7">Consists of a catalytic RNA component (M1 or rnpB) and a protein subunit.</text>
</comment>
<dbReference type="GO" id="GO:0030677">
    <property type="term" value="C:ribonuclease P complex"/>
    <property type="evidence" value="ECO:0007669"/>
    <property type="project" value="TreeGrafter"/>
</dbReference>
<dbReference type="PANTHER" id="PTHR33992">
    <property type="entry name" value="RIBONUCLEASE P PROTEIN COMPONENT"/>
    <property type="match status" value="1"/>
</dbReference>
<dbReference type="EC" id="3.1.26.5" evidence="7 8"/>
<dbReference type="Gene3D" id="3.30.230.10">
    <property type="match status" value="1"/>
</dbReference>
<keyword evidence="2 7" id="KW-0819">tRNA processing</keyword>
<dbReference type="InterPro" id="IPR020568">
    <property type="entry name" value="Ribosomal_Su5_D2-typ_SF"/>
</dbReference>
<evidence type="ECO:0000256" key="8">
    <source>
        <dbReference type="NCBIfam" id="TIGR00188"/>
    </source>
</evidence>
<dbReference type="HAMAP" id="MF_00227">
    <property type="entry name" value="RNase_P"/>
    <property type="match status" value="1"/>
</dbReference>
<dbReference type="InterPro" id="IPR014721">
    <property type="entry name" value="Ribsml_uS5_D2-typ_fold_subgr"/>
</dbReference>
<evidence type="ECO:0000256" key="4">
    <source>
        <dbReference type="ARBA" id="ARBA00022759"/>
    </source>
</evidence>
<evidence type="ECO:0000256" key="1">
    <source>
        <dbReference type="ARBA" id="ARBA00002663"/>
    </source>
</evidence>
<evidence type="ECO:0000256" key="6">
    <source>
        <dbReference type="ARBA" id="ARBA00022884"/>
    </source>
</evidence>
<evidence type="ECO:0000313" key="9">
    <source>
        <dbReference type="EMBL" id="MBB6099118.1"/>
    </source>
</evidence>
<dbReference type="GO" id="GO:0001682">
    <property type="term" value="P:tRNA 5'-leader removal"/>
    <property type="evidence" value="ECO:0007669"/>
    <property type="project" value="UniProtKB-UniRule"/>
</dbReference>
<evidence type="ECO:0000256" key="7">
    <source>
        <dbReference type="HAMAP-Rule" id="MF_00227"/>
    </source>
</evidence>
<dbReference type="GO" id="GO:0000049">
    <property type="term" value="F:tRNA binding"/>
    <property type="evidence" value="ECO:0007669"/>
    <property type="project" value="UniProtKB-UniRule"/>
</dbReference>
<comment type="catalytic activity">
    <reaction evidence="7">
        <text>Endonucleolytic cleavage of RNA, removing 5'-extranucleotides from tRNA precursor.</text>
        <dbReference type="EC" id="3.1.26.5"/>
    </reaction>
</comment>
<dbReference type="RefSeq" id="WP_246351508.1">
    <property type="nucleotide sequence ID" value="NZ_JACHHG010000009.1"/>
</dbReference>
<accession>A0A841I404</accession>
<dbReference type="InterPro" id="IPR020539">
    <property type="entry name" value="RNase_P_CS"/>
</dbReference>
<dbReference type="AlphaFoldDB" id="A0A841I404"/>
<name>A0A841I404_9DEIO</name>
<evidence type="ECO:0000256" key="3">
    <source>
        <dbReference type="ARBA" id="ARBA00022722"/>
    </source>
</evidence>
<evidence type="ECO:0000256" key="2">
    <source>
        <dbReference type="ARBA" id="ARBA00022694"/>
    </source>
</evidence>
<sequence>MTQRGMTSLKGDAEFRRVRKGPAVRTPFFVLRSLPYRPRHGQPYRPQPVVGIVVSRKSLNKAVERNRARRRVREALRSISLPPCRAMLVLNPSVLEADFAELRRSLEGAFERVSRR</sequence>
<comment type="function">
    <text evidence="1 7">RNaseP catalyzes the removal of the 5'-leader sequence from pre-tRNA to produce the mature 5'-terminus. It can also cleave other RNA substrates such as 4.5S RNA. The protein component plays an auxiliary but essential role in vivo by binding to the 5'-leader sequence and broadening the substrate specificity of the ribozyme.</text>
</comment>
<keyword evidence="5 7" id="KW-0378">Hydrolase</keyword>
<dbReference type="PANTHER" id="PTHR33992:SF1">
    <property type="entry name" value="RIBONUCLEASE P PROTEIN COMPONENT"/>
    <property type="match status" value="1"/>
</dbReference>
<protein>
    <recommendedName>
        <fullName evidence="7 8">Ribonuclease P protein component</fullName>
        <shortName evidence="7">RNase P protein</shortName>
        <shortName evidence="7">RNaseP protein</shortName>
        <ecNumber evidence="7 8">3.1.26.5</ecNumber>
    </recommendedName>
    <alternativeName>
        <fullName evidence="7">Protein C5</fullName>
    </alternativeName>
</protein>
<comment type="similarity">
    <text evidence="7">Belongs to the RnpA family.</text>
</comment>
<dbReference type="EMBL" id="JACHHG010000009">
    <property type="protein sequence ID" value="MBB6099118.1"/>
    <property type="molecule type" value="Genomic_DNA"/>
</dbReference>